<dbReference type="EMBL" id="PXVC01000014">
    <property type="protein sequence ID" value="PSI02029.1"/>
    <property type="molecule type" value="Genomic_DNA"/>
</dbReference>
<dbReference type="Proteomes" id="UP000240206">
    <property type="component" value="Unassembled WGS sequence"/>
</dbReference>
<accession>A0A2P7EFY9</accession>
<sequence length="109" mass="12168">MQTVQHHLFLCATPTKALCHQGPVGAQCWEQLKKSIKAAGLEDPARKEGVVLRTKADCLRLCSDGPVLLIWPSGHVYGSLLPERIERIVQQHLIAGEPITEWLVKQFSF</sequence>
<dbReference type="CDD" id="cd02980">
    <property type="entry name" value="TRX_Fd_family"/>
    <property type="match status" value="1"/>
</dbReference>
<dbReference type="InterPro" id="IPR036249">
    <property type="entry name" value="Thioredoxin-like_sf"/>
</dbReference>
<dbReference type="STRING" id="1910958.BTM30_02260"/>
<keyword evidence="2" id="KW-1185">Reference proteome</keyword>
<evidence type="ECO:0000313" key="2">
    <source>
        <dbReference type="Proteomes" id="UP000240206"/>
    </source>
</evidence>
<evidence type="ECO:0000313" key="1">
    <source>
        <dbReference type="EMBL" id="PSI02029.1"/>
    </source>
</evidence>
<dbReference type="SUPFAM" id="SSF52833">
    <property type="entry name" value="Thioredoxin-like"/>
    <property type="match status" value="1"/>
</dbReference>
<name>A0A2P7EFY9_9SYNE</name>
<reference evidence="2" key="1">
    <citation type="submission" date="2018-03" db="EMBL/GenBank/DDBJ databases">
        <title>Ecological and genomic features of two cosmopolitan and abundant freshwater picocyanobacteria.</title>
        <authorList>
            <person name="Cabello-Yeves P.J."/>
            <person name="Picazo A."/>
            <person name="Camacho A."/>
            <person name="Callieri C."/>
            <person name="Rosselli R."/>
            <person name="Roda-Garcia J."/>
            <person name="Coutinho F.H."/>
            <person name="Rodriguez-Valera F."/>
        </authorList>
    </citation>
    <scope>NUCLEOTIDE SEQUENCE [LARGE SCALE GENOMIC DNA]</scope>
    <source>
        <strain evidence="2">Tous</strain>
    </source>
</reference>
<dbReference type="AlphaFoldDB" id="A0A2P7EFY9"/>
<comment type="caution">
    <text evidence="1">The sequence shown here is derived from an EMBL/GenBank/DDBJ whole genome shotgun (WGS) entry which is preliminary data.</text>
</comment>
<organism evidence="1 2">
    <name type="scientific">Synechococcus lacustris str. Tous</name>
    <dbReference type="NCBI Taxonomy" id="1910958"/>
    <lineage>
        <taxon>Bacteria</taxon>
        <taxon>Bacillati</taxon>
        <taxon>Cyanobacteriota</taxon>
        <taxon>Cyanophyceae</taxon>
        <taxon>Synechococcales</taxon>
        <taxon>Synechococcaceae</taxon>
        <taxon>Synechococcus</taxon>
    </lineage>
</organism>
<dbReference type="Gene3D" id="3.40.30.10">
    <property type="entry name" value="Glutaredoxin"/>
    <property type="match status" value="1"/>
</dbReference>
<proteinExistence type="predicted"/>
<protein>
    <submittedName>
        <fullName evidence="1">Ferredoxin</fullName>
    </submittedName>
</protein>
<gene>
    <name evidence="1" type="ORF">C7K08_04960</name>
</gene>